<name>A0AAW2FJZ4_9HYME</name>
<reference evidence="2 3" key="1">
    <citation type="submission" date="2023-03" db="EMBL/GenBank/DDBJ databases">
        <title>High recombination rates correlate with genetic variation in Cardiocondyla obscurior ants.</title>
        <authorList>
            <person name="Errbii M."/>
        </authorList>
    </citation>
    <scope>NUCLEOTIDE SEQUENCE [LARGE SCALE GENOMIC DNA]</scope>
    <source>
        <strain evidence="2">Alpha-2009</strain>
        <tissue evidence="2">Whole body</tissue>
    </source>
</reference>
<gene>
    <name evidence="2" type="ORF">PUN28_011746</name>
</gene>
<keyword evidence="3" id="KW-1185">Reference proteome</keyword>
<feature type="region of interest" description="Disordered" evidence="1">
    <location>
        <begin position="67"/>
        <end position="89"/>
    </location>
</feature>
<protein>
    <submittedName>
        <fullName evidence="2">Uncharacterized protein</fullName>
    </submittedName>
</protein>
<comment type="caution">
    <text evidence="2">The sequence shown here is derived from an EMBL/GenBank/DDBJ whole genome shotgun (WGS) entry which is preliminary data.</text>
</comment>
<accession>A0AAW2FJZ4</accession>
<dbReference type="Proteomes" id="UP001430953">
    <property type="component" value="Unassembled WGS sequence"/>
</dbReference>
<sequence>MTRGYWALSRCSYASPTTRPPTPTWVHIKATSFRQQSLMRSRGSTAVDVEDESRLLREDLIEMPRGMFSREKLSNPARHQETHMELHLG</sequence>
<dbReference type="EMBL" id="JADYXP020000011">
    <property type="protein sequence ID" value="KAL0114661.1"/>
    <property type="molecule type" value="Genomic_DNA"/>
</dbReference>
<evidence type="ECO:0000256" key="1">
    <source>
        <dbReference type="SAM" id="MobiDB-lite"/>
    </source>
</evidence>
<dbReference type="AlphaFoldDB" id="A0AAW2FJZ4"/>
<evidence type="ECO:0000313" key="2">
    <source>
        <dbReference type="EMBL" id="KAL0114661.1"/>
    </source>
</evidence>
<proteinExistence type="predicted"/>
<evidence type="ECO:0000313" key="3">
    <source>
        <dbReference type="Proteomes" id="UP001430953"/>
    </source>
</evidence>
<organism evidence="2 3">
    <name type="scientific">Cardiocondyla obscurior</name>
    <dbReference type="NCBI Taxonomy" id="286306"/>
    <lineage>
        <taxon>Eukaryota</taxon>
        <taxon>Metazoa</taxon>
        <taxon>Ecdysozoa</taxon>
        <taxon>Arthropoda</taxon>
        <taxon>Hexapoda</taxon>
        <taxon>Insecta</taxon>
        <taxon>Pterygota</taxon>
        <taxon>Neoptera</taxon>
        <taxon>Endopterygota</taxon>
        <taxon>Hymenoptera</taxon>
        <taxon>Apocrita</taxon>
        <taxon>Aculeata</taxon>
        <taxon>Formicoidea</taxon>
        <taxon>Formicidae</taxon>
        <taxon>Myrmicinae</taxon>
        <taxon>Cardiocondyla</taxon>
    </lineage>
</organism>